<dbReference type="GO" id="GO:0016709">
    <property type="term" value="F:oxidoreductase activity, acting on paired donors, with incorporation or reduction of molecular oxygen, NAD(P)H as one donor, and incorporation of one atom of oxygen"/>
    <property type="evidence" value="ECO:0007669"/>
    <property type="project" value="TreeGrafter"/>
</dbReference>
<proteinExistence type="inferred from homology"/>
<dbReference type="PANTHER" id="PTHR47283:SF1">
    <property type="entry name" value="ENT-KAURENE OXIDASE, CHLOROPLASTIC"/>
    <property type="match status" value="1"/>
</dbReference>
<reference evidence="6 7" key="1">
    <citation type="journal article" date="2018" name="Nat. Genet.">
        <title>The Rosa genome provides new insights in the design of modern roses.</title>
        <authorList>
            <person name="Bendahmane M."/>
        </authorList>
    </citation>
    <scope>NUCLEOTIDE SEQUENCE [LARGE SCALE GENOMIC DNA]</scope>
    <source>
        <strain evidence="7">cv. Old Blush</strain>
    </source>
</reference>
<dbReference type="Gene3D" id="1.10.630.10">
    <property type="entry name" value="Cytochrome P450"/>
    <property type="match status" value="1"/>
</dbReference>
<dbReference type="AlphaFoldDB" id="A0A2P6PYB9"/>
<evidence type="ECO:0000313" key="7">
    <source>
        <dbReference type="Proteomes" id="UP000238479"/>
    </source>
</evidence>
<organism evidence="6 7">
    <name type="scientific">Rosa chinensis</name>
    <name type="common">China rose</name>
    <dbReference type="NCBI Taxonomy" id="74649"/>
    <lineage>
        <taxon>Eukaryota</taxon>
        <taxon>Viridiplantae</taxon>
        <taxon>Streptophyta</taxon>
        <taxon>Embryophyta</taxon>
        <taxon>Tracheophyta</taxon>
        <taxon>Spermatophyta</taxon>
        <taxon>Magnoliopsida</taxon>
        <taxon>eudicotyledons</taxon>
        <taxon>Gunneridae</taxon>
        <taxon>Pentapetalae</taxon>
        <taxon>rosids</taxon>
        <taxon>fabids</taxon>
        <taxon>Rosales</taxon>
        <taxon>Rosaceae</taxon>
        <taxon>Rosoideae</taxon>
        <taxon>Rosoideae incertae sedis</taxon>
        <taxon>Rosa</taxon>
    </lineage>
</organism>
<evidence type="ECO:0000256" key="2">
    <source>
        <dbReference type="ARBA" id="ARBA00010617"/>
    </source>
</evidence>
<dbReference type="Pfam" id="PF00067">
    <property type="entry name" value="p450"/>
    <property type="match status" value="1"/>
</dbReference>
<comment type="subcellular location">
    <subcellularLocation>
        <location evidence="1">Membrane</location>
        <topology evidence="1">Single-pass membrane protein</topology>
    </subcellularLocation>
</comment>
<dbReference type="GO" id="GO:0010241">
    <property type="term" value="P:ent-kaurene oxidation to kaurenoic acid"/>
    <property type="evidence" value="ECO:0007669"/>
    <property type="project" value="InterPro"/>
</dbReference>
<dbReference type="STRING" id="74649.A0A2P6PYB9"/>
<comment type="caution">
    <text evidence="6">The sequence shown here is derived from an EMBL/GenBank/DDBJ whole genome shotgun (WGS) entry which is preliminary data.</text>
</comment>
<dbReference type="GO" id="GO:0052615">
    <property type="term" value="F:ent-kaurene oxidase activity"/>
    <property type="evidence" value="ECO:0007669"/>
    <property type="project" value="UniProtKB-EC"/>
</dbReference>
<comment type="similarity">
    <text evidence="2">Belongs to the cytochrome P450 family.</text>
</comment>
<keyword evidence="6" id="KW-0560">Oxidoreductase</keyword>
<dbReference type="GO" id="GO:0005783">
    <property type="term" value="C:endoplasmic reticulum"/>
    <property type="evidence" value="ECO:0007669"/>
    <property type="project" value="TreeGrafter"/>
</dbReference>
<evidence type="ECO:0000256" key="1">
    <source>
        <dbReference type="ARBA" id="ARBA00004167"/>
    </source>
</evidence>
<evidence type="ECO:0000256" key="5">
    <source>
        <dbReference type="ARBA" id="ARBA00023136"/>
    </source>
</evidence>
<dbReference type="GO" id="GO:0005506">
    <property type="term" value="F:iron ion binding"/>
    <property type="evidence" value="ECO:0007669"/>
    <property type="project" value="InterPro"/>
</dbReference>
<dbReference type="SUPFAM" id="SSF48264">
    <property type="entry name" value="Cytochrome P450"/>
    <property type="match status" value="1"/>
</dbReference>
<dbReference type="GO" id="GO:0009686">
    <property type="term" value="P:gibberellin biosynthetic process"/>
    <property type="evidence" value="ECO:0007669"/>
    <property type="project" value="InterPro"/>
</dbReference>
<dbReference type="EMBL" id="PDCK01000044">
    <property type="protein sequence ID" value="PRQ26935.1"/>
    <property type="molecule type" value="Genomic_DNA"/>
</dbReference>
<dbReference type="Gramene" id="PRQ26935">
    <property type="protein sequence ID" value="PRQ26935"/>
    <property type="gene ID" value="RchiOBHm_Chr6g0299961"/>
</dbReference>
<evidence type="ECO:0000256" key="4">
    <source>
        <dbReference type="ARBA" id="ARBA00022989"/>
    </source>
</evidence>
<dbReference type="InterPro" id="IPR044225">
    <property type="entry name" value="KO_chloroplastic"/>
</dbReference>
<dbReference type="OMA" id="VWEIILE"/>
<dbReference type="InterPro" id="IPR001128">
    <property type="entry name" value="Cyt_P450"/>
</dbReference>
<gene>
    <name evidence="6" type="ORF">RchiOBHm_Chr6g0299961</name>
</gene>
<evidence type="ECO:0000256" key="3">
    <source>
        <dbReference type="ARBA" id="ARBA00022692"/>
    </source>
</evidence>
<name>A0A2P6PYB9_ROSCH</name>
<dbReference type="PANTHER" id="PTHR47283">
    <property type="entry name" value="ENT-KAURENE OXIDASE, CHLOROPLASTIC"/>
    <property type="match status" value="1"/>
</dbReference>
<dbReference type="GO" id="GO:0020037">
    <property type="term" value="F:heme binding"/>
    <property type="evidence" value="ECO:0007669"/>
    <property type="project" value="InterPro"/>
</dbReference>
<accession>A0A2P6PYB9</accession>
<evidence type="ECO:0000313" key="6">
    <source>
        <dbReference type="EMBL" id="PRQ26935.1"/>
    </source>
</evidence>
<keyword evidence="3" id="KW-0812">Transmembrane</keyword>
<keyword evidence="5" id="KW-0472">Membrane</keyword>
<dbReference type="EC" id="1.14.14.86" evidence="6"/>
<keyword evidence="7" id="KW-1185">Reference proteome</keyword>
<dbReference type="InterPro" id="IPR036396">
    <property type="entry name" value="Cyt_P450_sf"/>
</dbReference>
<sequence length="148" mass="16843">MKTLINEQKKRIDSGEEVNCFVDFLLSEAKTLSSTLTMEQITMLVWEIILETADTKLVTTEWAMYQLEIRVVCGSEKISEEHLPQLPYLSAVFHETLRNHSPSAIALLRYASQDNHLGGYYIIPAGTEIAINTYGCNMDKNVWESPEE</sequence>
<protein>
    <submittedName>
        <fullName evidence="6">Putative ent-kaurene oxidase</fullName>
        <ecNumber evidence="6">1.14.14.86</ecNumber>
    </submittedName>
</protein>
<dbReference type="Proteomes" id="UP000238479">
    <property type="component" value="Chromosome 6"/>
</dbReference>
<dbReference type="GO" id="GO:0009707">
    <property type="term" value="C:chloroplast outer membrane"/>
    <property type="evidence" value="ECO:0007669"/>
    <property type="project" value="TreeGrafter"/>
</dbReference>
<keyword evidence="4" id="KW-1133">Transmembrane helix</keyword>